<dbReference type="STRING" id="1890364.A0A2P6N5V3"/>
<keyword evidence="7 10" id="KW-0030">Aminoacyl-tRNA synthetase</keyword>
<dbReference type="GO" id="GO:0004822">
    <property type="term" value="F:isoleucine-tRNA ligase activity"/>
    <property type="evidence" value="ECO:0007669"/>
    <property type="project" value="UniProtKB-EC"/>
</dbReference>
<keyword evidence="6 10" id="KW-0648">Protein biosynthesis</keyword>
<evidence type="ECO:0000256" key="1">
    <source>
        <dbReference type="ARBA" id="ARBA00005594"/>
    </source>
</evidence>
<gene>
    <name evidence="13" type="ORF">PROFUN_13025</name>
</gene>
<dbReference type="InterPro" id="IPR009080">
    <property type="entry name" value="tRNAsynth_Ia_anticodon-bd"/>
</dbReference>
<dbReference type="FunFam" id="3.40.50.620:FF:000133">
    <property type="entry name" value="Isoleucyl-tRNA synthetase, cytoplasmic"/>
    <property type="match status" value="1"/>
</dbReference>
<dbReference type="GO" id="GO:0002161">
    <property type="term" value="F:aminoacyl-tRNA deacylase activity"/>
    <property type="evidence" value="ECO:0007669"/>
    <property type="project" value="InterPro"/>
</dbReference>
<sequence>MVTCSMCGWLSAAVQPEEPATCVTVTGSTFFDFDILFYTLNILQYEVTDRRNAMNHITHQRILVEGFFSIISNRSESIDMEFVDERVSFPRLEEDTLAYWAQIDAFQTSLKMSEGKPEFSFYDGPPFATGLPHYGHLLAGTIKDTVTRYAHQKGFHVTRRFGWDCHGLPIEFEIEKKLGIKTRDEILKMGIPEYNKACRGIVMQFSSEWERTVTRLGRWIDFQNDYKTLNLSFMESVWNVFSEVHKKGFLYRGFKVMPYSTGCSTPLSNFEANLAYRDTTDPAVVVSFPLEDEPGVSFVAWTTTPWTLPSNLALCVNPTLDYVKAKDKKTGEVYIICEKRTSEIWKTADLFTVEAKFKGTDLAGKKYKPLFPYFQSESARAFRVCVDKYVTDSSGTGIVHQAPAFGEDDYRVCLNHGVIVKGENIPCPVDEMGRFTDVVTDFAGKYVKAADDEICAKLKAEKRLVKKSNLVHSYPFCWRSDTPLIYKAVPSWFIAVEKVREELVANNKQTRWVPQNVSDLRFHNWLAEAKDWAVSRSRFWGTPIPIWLSEDKEEMIVIGSVKELEELSGGLALTGGGTLKRVEEVFDCWFESGSMPYAQIHYPFENQELFEKSFPADFIAEGIDQTRGWFYTLLVLSTILHKRPPFKNVVVNGLVLAEDGKKMSKRLKNYPDPNDVIKKYGADALRLYLINSPVVRAENLRFKESGVEGILKDVFLPWFHSFRFFAEAVRKYKKFTPNAKLAMSSQNVMDKWILAAVNELIVFVRKEMDLYHLDAVLPKLVRFIEQLTNWYLKFNRDRLKGLVSEDDTNISLSTLFEVLLTLTKLMAPVTPFLTEFFYQRLRVLLPEGERKDSVHYLDYPTVTEEALNPRIMEQVANMQSVILLGRTARERRTKPQSFPLTRVTSINSNPQFQADIESLKEYILEQLNVKELVLSSDSELVVNIARPDNKKLGARLGKSFKKVSDAIKTLTDEQIRSFQSEGSIVVEGQTISGDELFVIKEFKGDTTLQEPAWDSNALIVLDLTEDVKLQEERMVRRVINFIQRLRKRSGVLPEDHIEVFYRVEEGDPLCRVMEEERGGIVKRTGVPCSPLRLKNSTATVIASEDNEVDASKIYLEITVATLGFDDEELAKLGLEAEFLGHVKNYFTTREYGRVVDELNREGKLHVKMNGVD</sequence>
<dbReference type="FunFam" id="3.40.50.620:FF:000023">
    <property type="entry name" value="Isoleucyl-tRNA synthetase,cytoplasmic"/>
    <property type="match status" value="1"/>
</dbReference>
<evidence type="ECO:0000313" key="13">
    <source>
        <dbReference type="EMBL" id="PRP79331.1"/>
    </source>
</evidence>
<evidence type="ECO:0000256" key="3">
    <source>
        <dbReference type="ARBA" id="ARBA00022598"/>
    </source>
</evidence>
<dbReference type="Gene3D" id="3.40.50.620">
    <property type="entry name" value="HUPs"/>
    <property type="match status" value="2"/>
</dbReference>
<dbReference type="OrthoDB" id="1706657at2759"/>
<name>A0A2P6N5V3_9EUKA</name>
<evidence type="ECO:0000259" key="12">
    <source>
        <dbReference type="Pfam" id="PF08264"/>
    </source>
</evidence>
<dbReference type="SUPFAM" id="SSF50677">
    <property type="entry name" value="ValRS/IleRS/LeuRS editing domain"/>
    <property type="match status" value="1"/>
</dbReference>
<dbReference type="InterPro" id="IPR009008">
    <property type="entry name" value="Val/Leu/Ile-tRNA-synth_edit"/>
</dbReference>
<feature type="domain" description="Aminoacyl-tRNA synthetase class Ia" evidence="11">
    <location>
        <begin position="97"/>
        <end position="700"/>
    </location>
</feature>
<evidence type="ECO:0000256" key="2">
    <source>
        <dbReference type="ARBA" id="ARBA00013165"/>
    </source>
</evidence>
<dbReference type="PANTHER" id="PTHR42780:SF1">
    <property type="entry name" value="ISOLEUCINE--TRNA LIGASE, CYTOPLASMIC"/>
    <property type="match status" value="1"/>
</dbReference>
<dbReference type="InterPro" id="IPR001412">
    <property type="entry name" value="aa-tRNA-synth_I_CS"/>
</dbReference>
<dbReference type="InterPro" id="IPR002301">
    <property type="entry name" value="Ile-tRNA-ligase"/>
</dbReference>
<dbReference type="EC" id="6.1.1.5" evidence="2"/>
<comment type="caution">
    <text evidence="13">The sequence shown here is derived from an EMBL/GenBank/DDBJ whole genome shotgun (WGS) entry which is preliminary data.</text>
</comment>
<dbReference type="GO" id="GO:0006428">
    <property type="term" value="P:isoleucyl-tRNA aminoacylation"/>
    <property type="evidence" value="ECO:0007669"/>
    <property type="project" value="InterPro"/>
</dbReference>
<dbReference type="PRINTS" id="PR00984">
    <property type="entry name" value="TRNASYNTHILE"/>
</dbReference>
<reference evidence="13 14" key="1">
    <citation type="journal article" date="2018" name="Genome Biol. Evol.">
        <title>Multiple Roots of Fruiting Body Formation in Amoebozoa.</title>
        <authorList>
            <person name="Hillmann F."/>
            <person name="Forbes G."/>
            <person name="Novohradska S."/>
            <person name="Ferling I."/>
            <person name="Riege K."/>
            <person name="Groth M."/>
            <person name="Westermann M."/>
            <person name="Marz M."/>
            <person name="Spaller T."/>
            <person name="Winckler T."/>
            <person name="Schaap P."/>
            <person name="Glockner G."/>
        </authorList>
    </citation>
    <scope>NUCLEOTIDE SEQUENCE [LARGE SCALE GENOMIC DNA]</scope>
    <source>
        <strain evidence="13 14">Jena</strain>
    </source>
</reference>
<evidence type="ECO:0000256" key="9">
    <source>
        <dbReference type="ARBA" id="ARBA00048359"/>
    </source>
</evidence>
<evidence type="ECO:0000256" key="6">
    <source>
        <dbReference type="ARBA" id="ARBA00022917"/>
    </source>
</evidence>
<evidence type="ECO:0000313" key="14">
    <source>
        <dbReference type="Proteomes" id="UP000241769"/>
    </source>
</evidence>
<evidence type="ECO:0000256" key="10">
    <source>
        <dbReference type="RuleBase" id="RU363035"/>
    </source>
</evidence>
<keyword evidence="14" id="KW-1185">Reference proteome</keyword>
<comment type="similarity">
    <text evidence="1 10">Belongs to the class-I aminoacyl-tRNA synthetase family.</text>
</comment>
<keyword evidence="4 10" id="KW-0547">Nucleotide-binding</keyword>
<feature type="domain" description="Methionyl/Valyl/Leucyl/Isoleucyl-tRNA synthetase anticodon-binding" evidence="12">
    <location>
        <begin position="750"/>
        <end position="900"/>
    </location>
</feature>
<dbReference type="InterPro" id="IPR002300">
    <property type="entry name" value="aa-tRNA-synth_Ia"/>
</dbReference>
<keyword evidence="5 10" id="KW-0067">ATP-binding</keyword>
<dbReference type="InterPro" id="IPR033709">
    <property type="entry name" value="Anticodon_Ile_ABEc"/>
</dbReference>
<dbReference type="InterPro" id="IPR023586">
    <property type="entry name" value="Ile-tRNA-ligase_type2"/>
</dbReference>
<evidence type="ECO:0000259" key="11">
    <source>
        <dbReference type="Pfam" id="PF00133"/>
    </source>
</evidence>
<evidence type="ECO:0000256" key="7">
    <source>
        <dbReference type="ARBA" id="ARBA00023146"/>
    </source>
</evidence>
<accession>A0A2P6N5V3</accession>
<dbReference type="SUPFAM" id="SSF47323">
    <property type="entry name" value="Anticodon-binding domain of a subclass of class I aminoacyl-tRNA synthetases"/>
    <property type="match status" value="1"/>
</dbReference>
<dbReference type="FunFam" id="3.90.740.10:FF:000044">
    <property type="entry name" value="Isoleucine--tRNA ligase"/>
    <property type="match status" value="1"/>
</dbReference>
<evidence type="ECO:0000256" key="4">
    <source>
        <dbReference type="ARBA" id="ARBA00022741"/>
    </source>
</evidence>
<dbReference type="SUPFAM" id="SSF52374">
    <property type="entry name" value="Nucleotidylyl transferase"/>
    <property type="match status" value="1"/>
</dbReference>
<dbReference type="FunFam" id="1.10.730.10:FF:000004">
    <property type="entry name" value="Isoleucyl-tRNA synthetase, cytoplasmic"/>
    <property type="match status" value="1"/>
</dbReference>
<dbReference type="NCBIfam" id="TIGR00392">
    <property type="entry name" value="ileS"/>
    <property type="match status" value="1"/>
</dbReference>
<dbReference type="GO" id="GO:0000049">
    <property type="term" value="F:tRNA binding"/>
    <property type="evidence" value="ECO:0007669"/>
    <property type="project" value="InterPro"/>
</dbReference>
<feature type="non-terminal residue" evidence="13">
    <location>
        <position position="1172"/>
    </location>
</feature>
<dbReference type="CDD" id="cd00818">
    <property type="entry name" value="IleRS_core"/>
    <property type="match status" value="1"/>
</dbReference>
<keyword evidence="3 10" id="KW-0436">Ligase</keyword>
<organism evidence="13 14">
    <name type="scientific">Planoprotostelium fungivorum</name>
    <dbReference type="NCBI Taxonomy" id="1890364"/>
    <lineage>
        <taxon>Eukaryota</taxon>
        <taxon>Amoebozoa</taxon>
        <taxon>Evosea</taxon>
        <taxon>Variosea</taxon>
        <taxon>Cavosteliida</taxon>
        <taxon>Cavosteliaceae</taxon>
        <taxon>Planoprotostelium</taxon>
    </lineage>
</organism>
<dbReference type="EMBL" id="MDYQ01000188">
    <property type="protein sequence ID" value="PRP79331.1"/>
    <property type="molecule type" value="Genomic_DNA"/>
</dbReference>
<dbReference type="Pfam" id="PF00133">
    <property type="entry name" value="tRNA-synt_1"/>
    <property type="match status" value="1"/>
</dbReference>
<dbReference type="AlphaFoldDB" id="A0A2P6N5V3"/>
<evidence type="ECO:0000256" key="8">
    <source>
        <dbReference type="ARBA" id="ARBA00032665"/>
    </source>
</evidence>
<dbReference type="InParanoid" id="A0A2P6N5V3"/>
<dbReference type="GO" id="GO:0005524">
    <property type="term" value="F:ATP binding"/>
    <property type="evidence" value="ECO:0007669"/>
    <property type="project" value="UniProtKB-KW"/>
</dbReference>
<proteinExistence type="inferred from homology"/>
<dbReference type="InterPro" id="IPR014729">
    <property type="entry name" value="Rossmann-like_a/b/a_fold"/>
</dbReference>
<dbReference type="CDD" id="cd07961">
    <property type="entry name" value="Anticodon_Ia_Ile_ABEc"/>
    <property type="match status" value="1"/>
</dbReference>
<dbReference type="PROSITE" id="PS00178">
    <property type="entry name" value="AA_TRNA_LIGASE_I"/>
    <property type="match status" value="1"/>
</dbReference>
<dbReference type="InterPro" id="IPR013155">
    <property type="entry name" value="M/V/L/I-tRNA-synth_anticd-bd"/>
</dbReference>
<dbReference type="Pfam" id="PF08264">
    <property type="entry name" value="Anticodon_1"/>
    <property type="match status" value="1"/>
</dbReference>
<dbReference type="Gene3D" id="1.10.730.10">
    <property type="entry name" value="Isoleucyl-tRNA Synthetase, Domain 1"/>
    <property type="match status" value="1"/>
</dbReference>
<evidence type="ECO:0000256" key="5">
    <source>
        <dbReference type="ARBA" id="ARBA00022840"/>
    </source>
</evidence>
<dbReference type="Pfam" id="PF19302">
    <property type="entry name" value="DUF5915"/>
    <property type="match status" value="1"/>
</dbReference>
<comment type="catalytic activity">
    <reaction evidence="9">
        <text>tRNA(Ile) + L-isoleucine + ATP = L-isoleucyl-tRNA(Ile) + AMP + diphosphate</text>
        <dbReference type="Rhea" id="RHEA:11060"/>
        <dbReference type="Rhea" id="RHEA-COMP:9666"/>
        <dbReference type="Rhea" id="RHEA-COMP:9695"/>
        <dbReference type="ChEBI" id="CHEBI:30616"/>
        <dbReference type="ChEBI" id="CHEBI:33019"/>
        <dbReference type="ChEBI" id="CHEBI:58045"/>
        <dbReference type="ChEBI" id="CHEBI:78442"/>
        <dbReference type="ChEBI" id="CHEBI:78528"/>
        <dbReference type="ChEBI" id="CHEBI:456215"/>
        <dbReference type="EC" id="6.1.1.5"/>
    </reaction>
</comment>
<dbReference type="Proteomes" id="UP000241769">
    <property type="component" value="Unassembled WGS sequence"/>
</dbReference>
<dbReference type="PANTHER" id="PTHR42780">
    <property type="entry name" value="SOLEUCYL-TRNA SYNTHETASE"/>
    <property type="match status" value="1"/>
</dbReference>
<protein>
    <recommendedName>
        <fullName evidence="2">isoleucine--tRNA ligase</fullName>
        <ecNumber evidence="2">6.1.1.5</ecNumber>
    </recommendedName>
    <alternativeName>
        <fullName evidence="8">Isoleucyl-tRNA synthetase</fullName>
    </alternativeName>
</protein>
<dbReference type="FunCoup" id="A0A2P6N5V3">
    <property type="interactions" value="835"/>
</dbReference>